<feature type="domain" description="CRISPR-associated protein Cas6 C-terminal" evidence="1">
    <location>
        <begin position="125"/>
        <end position="239"/>
    </location>
</feature>
<dbReference type="AlphaFoldDB" id="A0A2A7ARZ0"/>
<accession>A0A2A7ARZ0</accession>
<comment type="caution">
    <text evidence="2">The sequence shown here is derived from an EMBL/GenBank/DDBJ whole genome shotgun (WGS) entry which is preliminary data.</text>
</comment>
<evidence type="ECO:0000313" key="3">
    <source>
        <dbReference type="Proteomes" id="UP000220005"/>
    </source>
</evidence>
<proteinExistence type="predicted"/>
<sequence length="251" mass="28275">MIQQIQLVLSPPNDVRIPQSWSYRLYGWLMSQISSEFGEQMHLQGEHPIAHFLCFSPEKQSLIWTVNLLNDAARQVVSPVLESAKEIPLHELTLPVSEIRTFPAVSAEELIRSGRSHSETRAKIAFLSPCAFKQSGRYTIFPQENLILQSLITHWNTTFPEYALTDSDALQALQQGLHIVDFNLHTTRYLLKETRIPSFLGNVTVEAHLAPPLLELWNTLLSFAPYGGIGIKTTLGMGGTTTAFQKRNFCT</sequence>
<dbReference type="CDD" id="cd21141">
    <property type="entry name" value="Cas6_III-like"/>
    <property type="match status" value="1"/>
</dbReference>
<protein>
    <recommendedName>
        <fullName evidence="1">CRISPR-associated protein Cas6 C-terminal domain-containing protein</fullName>
    </recommendedName>
</protein>
<name>A0A2A7ARZ0_9FIRM</name>
<reference evidence="2 3" key="1">
    <citation type="journal article" date="2017" name="Front. Microbiol.">
        <title>New Insights into the Diversity of the Genus Faecalibacterium.</title>
        <authorList>
            <person name="Benevides L."/>
            <person name="Burman S."/>
            <person name="Martin R."/>
            <person name="Robert V."/>
            <person name="Thomas M."/>
            <person name="Miquel S."/>
            <person name="Chain F."/>
            <person name="Sokol H."/>
            <person name="Bermudez-Humaran L.G."/>
            <person name="Morrison M."/>
            <person name="Langella P."/>
            <person name="Azevedo V.A."/>
            <person name="Chatel J.M."/>
            <person name="Soares S."/>
        </authorList>
    </citation>
    <scope>NUCLEOTIDE SEQUENCE [LARGE SCALE GENOMIC DNA]</scope>
    <source>
        <strain evidence="2 3">CNCM I 4575</strain>
    </source>
</reference>
<dbReference type="Pfam" id="PF10040">
    <property type="entry name" value="CRISPR_Cas6"/>
    <property type="match status" value="1"/>
</dbReference>
<dbReference type="RefSeq" id="WP_097839115.1">
    <property type="nucleotide sequence ID" value="NZ_NMTY01000009.1"/>
</dbReference>
<gene>
    <name evidence="2" type="ORF">CGS58_04695</name>
</gene>
<dbReference type="InterPro" id="IPR019267">
    <property type="entry name" value="CRISPR-assoc_Cas6_C"/>
</dbReference>
<evidence type="ECO:0000259" key="1">
    <source>
        <dbReference type="Pfam" id="PF10040"/>
    </source>
</evidence>
<dbReference type="Proteomes" id="UP000220005">
    <property type="component" value="Unassembled WGS sequence"/>
</dbReference>
<dbReference type="Gene3D" id="3.30.70.1900">
    <property type="match status" value="1"/>
</dbReference>
<evidence type="ECO:0000313" key="2">
    <source>
        <dbReference type="EMBL" id="PDX81831.1"/>
    </source>
</evidence>
<dbReference type="EMBL" id="NMTY01000009">
    <property type="protein sequence ID" value="PDX81831.1"/>
    <property type="molecule type" value="Genomic_DNA"/>
</dbReference>
<organism evidence="2 3">
    <name type="scientific">Faecalibacterium prausnitzii</name>
    <dbReference type="NCBI Taxonomy" id="853"/>
    <lineage>
        <taxon>Bacteria</taxon>
        <taxon>Bacillati</taxon>
        <taxon>Bacillota</taxon>
        <taxon>Clostridia</taxon>
        <taxon>Eubacteriales</taxon>
        <taxon>Oscillospiraceae</taxon>
        <taxon>Faecalibacterium</taxon>
    </lineage>
</organism>